<evidence type="ECO:0000313" key="2">
    <source>
        <dbReference type="EMBL" id="EUC49995.1"/>
    </source>
</evidence>
<dbReference type="GeneID" id="19124620"/>
<reference evidence="2 3" key="1">
    <citation type="journal article" date="2013" name="PLoS Genet.">
        <title>Comparative genome structure, secondary metabolite, and effector coding capacity across Cochliobolus pathogens.</title>
        <authorList>
            <person name="Condon B.J."/>
            <person name="Leng Y."/>
            <person name="Wu D."/>
            <person name="Bushley K.E."/>
            <person name="Ohm R.A."/>
            <person name="Otillar R."/>
            <person name="Martin J."/>
            <person name="Schackwitz W."/>
            <person name="Grimwood J."/>
            <person name="MohdZainudin N."/>
            <person name="Xue C."/>
            <person name="Wang R."/>
            <person name="Manning V.A."/>
            <person name="Dhillon B."/>
            <person name="Tu Z.J."/>
            <person name="Steffenson B.J."/>
            <person name="Salamov A."/>
            <person name="Sun H."/>
            <person name="Lowry S."/>
            <person name="LaButti K."/>
            <person name="Han J."/>
            <person name="Copeland A."/>
            <person name="Lindquist E."/>
            <person name="Barry K."/>
            <person name="Schmutz J."/>
            <person name="Baker S.E."/>
            <person name="Ciuffetti L.M."/>
            <person name="Grigoriev I.V."/>
            <person name="Zhong S."/>
            <person name="Turgeon B.G."/>
        </authorList>
    </citation>
    <scope>NUCLEOTIDE SEQUENCE [LARGE SCALE GENOMIC DNA]</scope>
    <source>
        <strain evidence="2 3">ATCC 44560</strain>
    </source>
</reference>
<dbReference type="AlphaFoldDB" id="W6ZIZ4"/>
<feature type="region of interest" description="Disordered" evidence="1">
    <location>
        <begin position="18"/>
        <end position="99"/>
    </location>
</feature>
<accession>W6ZIZ4</accession>
<proteinExistence type="predicted"/>
<gene>
    <name evidence="2" type="ORF">COCMIDRAFT_54425</name>
</gene>
<evidence type="ECO:0000256" key="1">
    <source>
        <dbReference type="SAM" id="MobiDB-lite"/>
    </source>
</evidence>
<organism evidence="2 3">
    <name type="scientific">Bipolaris oryzae ATCC 44560</name>
    <dbReference type="NCBI Taxonomy" id="930090"/>
    <lineage>
        <taxon>Eukaryota</taxon>
        <taxon>Fungi</taxon>
        <taxon>Dikarya</taxon>
        <taxon>Ascomycota</taxon>
        <taxon>Pezizomycotina</taxon>
        <taxon>Dothideomycetes</taxon>
        <taxon>Pleosporomycetidae</taxon>
        <taxon>Pleosporales</taxon>
        <taxon>Pleosporineae</taxon>
        <taxon>Pleosporaceae</taxon>
        <taxon>Bipolaris</taxon>
    </lineage>
</organism>
<dbReference type="RefSeq" id="XP_007683599.1">
    <property type="nucleotide sequence ID" value="XM_007685409.1"/>
</dbReference>
<dbReference type="EMBL" id="KI963927">
    <property type="protein sequence ID" value="EUC49995.1"/>
    <property type="molecule type" value="Genomic_DNA"/>
</dbReference>
<dbReference type="HOGENOM" id="CLU_1986788_0_0_1"/>
<name>W6ZIZ4_COCMI</name>
<keyword evidence="3" id="KW-1185">Reference proteome</keyword>
<evidence type="ECO:0000313" key="3">
    <source>
        <dbReference type="Proteomes" id="UP000054032"/>
    </source>
</evidence>
<protein>
    <submittedName>
        <fullName evidence="2">Uncharacterized protein</fullName>
    </submittedName>
</protein>
<dbReference type="Proteomes" id="UP000054032">
    <property type="component" value="Unassembled WGS sequence"/>
</dbReference>
<feature type="non-terminal residue" evidence="2">
    <location>
        <position position="1"/>
    </location>
</feature>
<feature type="non-terminal residue" evidence="2">
    <location>
        <position position="126"/>
    </location>
</feature>
<dbReference type="KEGG" id="bor:COCMIDRAFT_54425"/>
<sequence>AGLRCADEKGTEWRGIAWRVPVSERPPGDSRKQGSTRRLISRQTFRRRQLSECRSERPSISPQPHAIPSVVPSSCSPTKQPRPCKQDRSSPVSQAKSLLPPAHEVKLSFASGSSRFRSCDAAKPAL</sequence>